<sequence>MLNILPLALHFLVGFHLWQDEPAQQDALSPPRSPSNTFRLRHQHAVSNSTRIVFSDAPSSNLIAESYPYEVSTTNVRSHRPSSQSAFHSARFRSIRYDQSEKVLWDDVDIVGPNVQDRQTLLTLAKMTNNAYFEPGETGWYDQSGWNTSYPFGWEPDADGFRGHIFVSDDNSTVVLSIKGTSAGWLAGGGGPTVKKDKLNDNLLFSCCCARVGPTWYPVCDCFSGGYKCDQTCLEKSLVEDSLFYSVGTNLYNNITYMYPNANIWMTGHSLGGSLASLLGVTFGVPVVAFEAPGEKLAAARLHLPSPPSTQHITHIYHTADPIPMGVCTGVTSTCAIGGYALESKCHLGQVARYDTVSKLQWSVDVRTHPIKVIIEKLLAEDWNWEPPKNDTAGRKDSTINRKGLGWHWGGGGSDKDKDKDGDKDTTPKRAVPLLQDEEDCVDCFNWEFGNFKGAK</sequence>
<organism evidence="1 2">
    <name type="scientific">Hygrophoropsis aurantiaca</name>
    <dbReference type="NCBI Taxonomy" id="72124"/>
    <lineage>
        <taxon>Eukaryota</taxon>
        <taxon>Fungi</taxon>
        <taxon>Dikarya</taxon>
        <taxon>Basidiomycota</taxon>
        <taxon>Agaricomycotina</taxon>
        <taxon>Agaricomycetes</taxon>
        <taxon>Agaricomycetidae</taxon>
        <taxon>Boletales</taxon>
        <taxon>Coniophorineae</taxon>
        <taxon>Hygrophoropsidaceae</taxon>
        <taxon>Hygrophoropsis</taxon>
    </lineage>
</organism>
<accession>A0ACB8A5J1</accession>
<dbReference type="EMBL" id="MU267827">
    <property type="protein sequence ID" value="KAH7908363.1"/>
    <property type="molecule type" value="Genomic_DNA"/>
</dbReference>
<dbReference type="Proteomes" id="UP000790377">
    <property type="component" value="Unassembled WGS sequence"/>
</dbReference>
<keyword evidence="1" id="KW-0378">Hydrolase</keyword>
<evidence type="ECO:0000313" key="2">
    <source>
        <dbReference type="Proteomes" id="UP000790377"/>
    </source>
</evidence>
<comment type="caution">
    <text evidence="1">The sequence shown here is derived from an EMBL/GenBank/DDBJ whole genome shotgun (WGS) entry which is preliminary data.</text>
</comment>
<proteinExistence type="predicted"/>
<gene>
    <name evidence="1" type="ORF">BJ138DRAFT_1137161</name>
</gene>
<evidence type="ECO:0000313" key="1">
    <source>
        <dbReference type="EMBL" id="KAH7908363.1"/>
    </source>
</evidence>
<keyword evidence="2" id="KW-1185">Reference proteome</keyword>
<reference evidence="1" key="1">
    <citation type="journal article" date="2021" name="New Phytol.">
        <title>Evolutionary innovations through gain and loss of genes in the ectomycorrhizal Boletales.</title>
        <authorList>
            <person name="Wu G."/>
            <person name="Miyauchi S."/>
            <person name="Morin E."/>
            <person name="Kuo A."/>
            <person name="Drula E."/>
            <person name="Varga T."/>
            <person name="Kohler A."/>
            <person name="Feng B."/>
            <person name="Cao Y."/>
            <person name="Lipzen A."/>
            <person name="Daum C."/>
            <person name="Hundley H."/>
            <person name="Pangilinan J."/>
            <person name="Johnson J."/>
            <person name="Barry K."/>
            <person name="LaButti K."/>
            <person name="Ng V."/>
            <person name="Ahrendt S."/>
            <person name="Min B."/>
            <person name="Choi I.G."/>
            <person name="Park H."/>
            <person name="Plett J.M."/>
            <person name="Magnuson J."/>
            <person name="Spatafora J.W."/>
            <person name="Nagy L.G."/>
            <person name="Henrissat B."/>
            <person name="Grigoriev I.V."/>
            <person name="Yang Z.L."/>
            <person name="Xu J."/>
            <person name="Martin F.M."/>
        </authorList>
    </citation>
    <scope>NUCLEOTIDE SEQUENCE</scope>
    <source>
        <strain evidence="1">ATCC 28755</strain>
    </source>
</reference>
<name>A0ACB8A5J1_9AGAM</name>
<protein>
    <submittedName>
        <fullName evidence="1">Alpha/Beta hydrolase protein</fullName>
    </submittedName>
</protein>